<feature type="transmembrane region" description="Helical" evidence="2">
    <location>
        <begin position="77"/>
        <end position="96"/>
    </location>
</feature>
<dbReference type="OrthoDB" id="2550823at2759"/>
<name>A0A8H6YLA3_9AGAR</name>
<sequence>MSAAARSPLSVVFLLHIALEIPLAIQGVWSPTSLPFVQLNNTTIVLLKLYSALVFAICGVCLLCYSLPEFLPGKRALAIGLCIYHTICSTILYQAPRFIPVSFGGVFEQYKITPEGVWGTLHGLVGLSMVFWWQGTVHYAQLNSWIGCILFFLAKLSHLAKTGRGAYLEREDLSRVEIFSQTYKAAKIMSIGSRSFHIMIITPLSRAICSAESSQFQSSTGSDNGWAGGSQSRASSESRTVRRRVVSQDSVLALLLLVLLLCNRPRTRPAQRMSIRLDSIQISFEITLLHLATTPRPHPRSNAYSPFATPLK</sequence>
<proteinExistence type="predicted"/>
<gene>
    <name evidence="3" type="ORF">MVEN_00764500</name>
</gene>
<dbReference type="EMBL" id="JACAZI010000005">
    <property type="protein sequence ID" value="KAF7360349.1"/>
    <property type="molecule type" value="Genomic_DNA"/>
</dbReference>
<organism evidence="3 4">
    <name type="scientific">Mycena venus</name>
    <dbReference type="NCBI Taxonomy" id="2733690"/>
    <lineage>
        <taxon>Eukaryota</taxon>
        <taxon>Fungi</taxon>
        <taxon>Dikarya</taxon>
        <taxon>Basidiomycota</taxon>
        <taxon>Agaricomycotina</taxon>
        <taxon>Agaricomycetes</taxon>
        <taxon>Agaricomycetidae</taxon>
        <taxon>Agaricales</taxon>
        <taxon>Marasmiineae</taxon>
        <taxon>Mycenaceae</taxon>
        <taxon>Mycena</taxon>
    </lineage>
</organism>
<protein>
    <submittedName>
        <fullName evidence="3">Uncharacterized protein</fullName>
    </submittedName>
</protein>
<keyword evidence="2" id="KW-0472">Membrane</keyword>
<keyword evidence="2" id="KW-0812">Transmembrane</keyword>
<evidence type="ECO:0000313" key="4">
    <source>
        <dbReference type="Proteomes" id="UP000620124"/>
    </source>
</evidence>
<keyword evidence="2" id="KW-1133">Transmembrane helix</keyword>
<feature type="region of interest" description="Disordered" evidence="1">
    <location>
        <begin position="218"/>
        <end position="240"/>
    </location>
</feature>
<feature type="transmembrane region" description="Helical" evidence="2">
    <location>
        <begin position="142"/>
        <end position="160"/>
    </location>
</feature>
<accession>A0A8H6YLA3</accession>
<evidence type="ECO:0000256" key="2">
    <source>
        <dbReference type="SAM" id="Phobius"/>
    </source>
</evidence>
<keyword evidence="4" id="KW-1185">Reference proteome</keyword>
<evidence type="ECO:0000256" key="1">
    <source>
        <dbReference type="SAM" id="MobiDB-lite"/>
    </source>
</evidence>
<dbReference type="AlphaFoldDB" id="A0A8H6YLA3"/>
<dbReference type="Proteomes" id="UP000620124">
    <property type="component" value="Unassembled WGS sequence"/>
</dbReference>
<comment type="caution">
    <text evidence="3">The sequence shown here is derived from an EMBL/GenBank/DDBJ whole genome shotgun (WGS) entry which is preliminary data.</text>
</comment>
<reference evidence="3" key="1">
    <citation type="submission" date="2020-05" db="EMBL/GenBank/DDBJ databases">
        <title>Mycena genomes resolve the evolution of fungal bioluminescence.</title>
        <authorList>
            <person name="Tsai I.J."/>
        </authorList>
    </citation>
    <scope>NUCLEOTIDE SEQUENCE</scope>
    <source>
        <strain evidence="3">CCC161011</strain>
    </source>
</reference>
<feature type="transmembrane region" description="Helical" evidence="2">
    <location>
        <begin position="43"/>
        <end position="65"/>
    </location>
</feature>
<evidence type="ECO:0000313" key="3">
    <source>
        <dbReference type="EMBL" id="KAF7360349.1"/>
    </source>
</evidence>